<dbReference type="InterPro" id="IPR052217">
    <property type="entry name" value="Mito/Peroxisomal_Carrier"/>
</dbReference>
<dbReference type="PROSITE" id="PS50920">
    <property type="entry name" value="SOLCAR"/>
    <property type="match status" value="2"/>
</dbReference>
<dbReference type="Pfam" id="PF00153">
    <property type="entry name" value="Mito_carr"/>
    <property type="match status" value="3"/>
</dbReference>
<feature type="region of interest" description="Disordered" evidence="10">
    <location>
        <begin position="168"/>
        <end position="203"/>
    </location>
</feature>
<evidence type="ECO:0000256" key="9">
    <source>
        <dbReference type="RuleBase" id="RU000488"/>
    </source>
</evidence>
<dbReference type="PANTHER" id="PTHR45939:SF2">
    <property type="entry name" value="CARRIER PROTEIN, PUTATIVE (AFU_ORTHOLOGUE AFUA_2G13870)-RELATED"/>
    <property type="match status" value="1"/>
</dbReference>
<dbReference type="Proteomes" id="UP000193986">
    <property type="component" value="Unassembled WGS sequence"/>
</dbReference>
<dbReference type="InterPro" id="IPR023395">
    <property type="entry name" value="MCP_dom_sf"/>
</dbReference>
<comment type="similarity">
    <text evidence="2 9">Belongs to the mitochondrial carrier (TC 2.A.29) family.</text>
</comment>
<keyword evidence="5" id="KW-0677">Repeat</keyword>
<reference evidence="12 13" key="1">
    <citation type="submission" date="2016-07" db="EMBL/GenBank/DDBJ databases">
        <title>Pervasive Adenine N6-methylation of Active Genes in Fungi.</title>
        <authorList>
            <consortium name="DOE Joint Genome Institute"/>
            <person name="Mondo S.J."/>
            <person name="Dannebaum R.O."/>
            <person name="Kuo R.C."/>
            <person name="Labutti K."/>
            <person name="Haridas S."/>
            <person name="Kuo A."/>
            <person name="Salamov A."/>
            <person name="Ahrendt S.R."/>
            <person name="Lipzen A."/>
            <person name="Sullivan W."/>
            <person name="Andreopoulos W.B."/>
            <person name="Clum A."/>
            <person name="Lindquist E."/>
            <person name="Daum C."/>
            <person name="Ramamoorthy G.K."/>
            <person name="Gryganskyi A."/>
            <person name="Culley D."/>
            <person name="Magnuson J.K."/>
            <person name="James T.Y."/>
            <person name="O'Malley M.A."/>
            <person name="Stajich J.E."/>
            <person name="Spatafora J.W."/>
            <person name="Visel A."/>
            <person name="Grigoriev I.V."/>
        </authorList>
    </citation>
    <scope>NUCLEOTIDE SEQUENCE [LARGE SCALE GENOMIC DNA]</scope>
    <source>
        <strain evidence="12 13">68-887.2</strain>
    </source>
</reference>
<dbReference type="PANTHER" id="PTHR45939">
    <property type="entry name" value="PEROXISOMAL MEMBRANE PROTEIN PMP34-RELATED"/>
    <property type="match status" value="1"/>
</dbReference>
<keyword evidence="13" id="KW-1185">Reference proteome</keyword>
<dbReference type="OrthoDB" id="18574at2759"/>
<evidence type="ECO:0000256" key="11">
    <source>
        <dbReference type="SAM" id="Phobius"/>
    </source>
</evidence>
<evidence type="ECO:0000256" key="5">
    <source>
        <dbReference type="ARBA" id="ARBA00022737"/>
    </source>
</evidence>
<feature type="transmembrane region" description="Helical" evidence="11">
    <location>
        <begin position="263"/>
        <end position="286"/>
    </location>
</feature>
<feature type="repeat" description="Solcar" evidence="8">
    <location>
        <begin position="260"/>
        <end position="348"/>
    </location>
</feature>
<evidence type="ECO:0000256" key="10">
    <source>
        <dbReference type="SAM" id="MobiDB-lite"/>
    </source>
</evidence>
<comment type="subcellular location">
    <subcellularLocation>
        <location evidence="1">Membrane</location>
        <topology evidence="1">Multi-pass membrane protein</topology>
    </subcellularLocation>
</comment>
<evidence type="ECO:0000256" key="6">
    <source>
        <dbReference type="ARBA" id="ARBA00022989"/>
    </source>
</evidence>
<evidence type="ECO:0000256" key="8">
    <source>
        <dbReference type="PROSITE-ProRule" id="PRU00282"/>
    </source>
</evidence>
<name>A0A1Y2BFL5_9TREE</name>
<proteinExistence type="inferred from homology"/>
<dbReference type="InParanoid" id="A0A1Y2BFL5"/>
<evidence type="ECO:0000313" key="13">
    <source>
        <dbReference type="Proteomes" id="UP000193986"/>
    </source>
</evidence>
<accession>A0A1Y2BFL5</accession>
<evidence type="ECO:0000256" key="3">
    <source>
        <dbReference type="ARBA" id="ARBA00022448"/>
    </source>
</evidence>
<sequence length="357" mass="39116">MNNGIPPVLQATSGALGSAVGNALVFPLDLATTHLQLRRSSSEKLTFIQTLHRLLIRRTPRQLYSGLKADTISTLLSSFIYFFVYSSLHKFALRQRRQEANRHLESGLITSPAGIGGMTTKASEMPTTTTKIGSLGIVDELVIGLVAGIVSKGLTLPISAITIRQQLGTDHDDDDEERGDIKSRHNKEHEREKTDRETDKKNKSMTILQAIQAMYQEDGLSGMFAALPPSIPLALLPSLTLYIHTLLLRLVVPARHRAHPKGITTFLLGAASNVLATIPLYPLVLLKVISQSGRDKGKESQGGMLGALNRIMYREGVLGLYKGIEGQLVKGIVQQGVMMLLKQRIEESVVMAYRTFA</sequence>
<dbReference type="SUPFAM" id="SSF103506">
    <property type="entry name" value="Mitochondrial carrier"/>
    <property type="match status" value="1"/>
</dbReference>
<evidence type="ECO:0000256" key="4">
    <source>
        <dbReference type="ARBA" id="ARBA00022692"/>
    </source>
</evidence>
<evidence type="ECO:0000256" key="1">
    <source>
        <dbReference type="ARBA" id="ARBA00004141"/>
    </source>
</evidence>
<dbReference type="EMBL" id="MCFC01000008">
    <property type="protein sequence ID" value="ORY32875.1"/>
    <property type="molecule type" value="Genomic_DNA"/>
</dbReference>
<dbReference type="AlphaFoldDB" id="A0A1Y2BFL5"/>
<feature type="transmembrane region" description="Helical" evidence="11">
    <location>
        <begin position="224"/>
        <end position="243"/>
    </location>
</feature>
<dbReference type="Gene3D" id="1.50.40.10">
    <property type="entry name" value="Mitochondrial carrier domain"/>
    <property type="match status" value="2"/>
</dbReference>
<keyword evidence="7 8" id="KW-0472">Membrane</keyword>
<gene>
    <name evidence="12" type="ORF">BCR39DRAFT_357769</name>
</gene>
<keyword evidence="4 8" id="KW-0812">Transmembrane</keyword>
<feature type="repeat" description="Solcar" evidence="8">
    <location>
        <begin position="5"/>
        <end position="91"/>
    </location>
</feature>
<organism evidence="12 13">
    <name type="scientific">Naematelia encephala</name>
    <dbReference type="NCBI Taxonomy" id="71784"/>
    <lineage>
        <taxon>Eukaryota</taxon>
        <taxon>Fungi</taxon>
        <taxon>Dikarya</taxon>
        <taxon>Basidiomycota</taxon>
        <taxon>Agaricomycotina</taxon>
        <taxon>Tremellomycetes</taxon>
        <taxon>Tremellales</taxon>
        <taxon>Naemateliaceae</taxon>
        <taxon>Naematelia</taxon>
    </lineage>
</organism>
<keyword evidence="3 9" id="KW-0813">Transport</keyword>
<evidence type="ECO:0000313" key="12">
    <source>
        <dbReference type="EMBL" id="ORY32875.1"/>
    </source>
</evidence>
<dbReference type="STRING" id="71784.A0A1Y2BFL5"/>
<protein>
    <submittedName>
        <fullName evidence="12">Mitochondrial carrier domain-containing protein</fullName>
    </submittedName>
</protein>
<dbReference type="InterPro" id="IPR018108">
    <property type="entry name" value="MCP_transmembrane"/>
</dbReference>
<dbReference type="GO" id="GO:0016020">
    <property type="term" value="C:membrane"/>
    <property type="evidence" value="ECO:0007669"/>
    <property type="project" value="UniProtKB-SubCell"/>
</dbReference>
<feature type="compositionally biased region" description="Basic and acidic residues" evidence="10">
    <location>
        <begin position="179"/>
        <end position="202"/>
    </location>
</feature>
<feature type="transmembrane region" description="Helical" evidence="11">
    <location>
        <begin position="71"/>
        <end position="88"/>
    </location>
</feature>
<comment type="caution">
    <text evidence="12">The sequence shown here is derived from an EMBL/GenBank/DDBJ whole genome shotgun (WGS) entry which is preliminary data.</text>
</comment>
<keyword evidence="6 11" id="KW-1133">Transmembrane helix</keyword>
<evidence type="ECO:0000256" key="2">
    <source>
        <dbReference type="ARBA" id="ARBA00006375"/>
    </source>
</evidence>
<evidence type="ECO:0000256" key="7">
    <source>
        <dbReference type="ARBA" id="ARBA00023136"/>
    </source>
</evidence>
<dbReference type="GO" id="GO:0015217">
    <property type="term" value="F:ADP transmembrane transporter activity"/>
    <property type="evidence" value="ECO:0007669"/>
    <property type="project" value="TreeGrafter"/>
</dbReference>